<sequence>MTAQYHLVAHPALRDQLRQLHAEAQRDPSGLAAQQLQAARQGLAALREGRETDFAGERLGYSDRHADLRDCAELKIPVIEERNRQGRPLGPSHRLTYREFAAAGPGQLPVRQVLAFEPRRDGRPFTVTAQRLDRRRGVPLAELDSLPNVTPATGRNKDPNRPITPVRRPLPPDLAQAVNALTGLRPAASAAQPRPPSSPTHRGQPPDDRSRQR</sequence>
<name>D2PY51_KRIFD</name>
<dbReference type="EMBL" id="CP001736">
    <property type="protein sequence ID" value="ADB33657.1"/>
    <property type="molecule type" value="Genomic_DNA"/>
</dbReference>
<dbReference type="AlphaFoldDB" id="D2PY51"/>
<keyword evidence="3" id="KW-1185">Reference proteome</keyword>
<dbReference type="Proteomes" id="UP000007967">
    <property type="component" value="Chromosome"/>
</dbReference>
<proteinExistence type="predicted"/>
<evidence type="ECO:0000313" key="3">
    <source>
        <dbReference type="Proteomes" id="UP000007967"/>
    </source>
</evidence>
<reference evidence="3" key="1">
    <citation type="submission" date="2009-09" db="EMBL/GenBank/DDBJ databases">
        <title>The complete genome of Kribbella flavida DSM 17836.</title>
        <authorList>
            <consortium name="US DOE Joint Genome Institute (JGI-PGF)"/>
            <person name="Lucas S."/>
            <person name="Copeland A."/>
            <person name="Lapidus A."/>
            <person name="Glavina del Rio T."/>
            <person name="Dalin E."/>
            <person name="Tice H."/>
            <person name="Bruce D."/>
            <person name="Goodwin L."/>
            <person name="Pitluck S."/>
            <person name="Kyrpides N."/>
            <person name="Mavromatis K."/>
            <person name="Ivanova N."/>
            <person name="Saunders E."/>
            <person name="Brettin T."/>
            <person name="Detter J.C."/>
            <person name="Han C."/>
            <person name="Larimer F."/>
            <person name="Land M."/>
            <person name="Hauser L."/>
            <person name="Markowitz V."/>
            <person name="Cheng J.-F."/>
            <person name="Hugenholtz P."/>
            <person name="Woyke T."/>
            <person name="Wu D."/>
            <person name="Pukall R."/>
            <person name="Klenk H.-P."/>
            <person name="Eisen J.A."/>
        </authorList>
    </citation>
    <scope>NUCLEOTIDE SEQUENCE [LARGE SCALE GENOMIC DNA]</scope>
    <source>
        <strain evidence="3">DSM 17836 / JCM 10339 / NBRC 14399</strain>
    </source>
</reference>
<feature type="region of interest" description="Disordered" evidence="1">
    <location>
        <begin position="138"/>
        <end position="213"/>
    </location>
</feature>
<dbReference type="KEGG" id="kfl:Kfla_4639"/>
<dbReference type="STRING" id="479435.Kfla_4639"/>
<evidence type="ECO:0000313" key="2">
    <source>
        <dbReference type="EMBL" id="ADB33657.1"/>
    </source>
</evidence>
<organism evidence="2 3">
    <name type="scientific">Kribbella flavida (strain DSM 17836 / JCM 10339 / NBRC 14399)</name>
    <dbReference type="NCBI Taxonomy" id="479435"/>
    <lineage>
        <taxon>Bacteria</taxon>
        <taxon>Bacillati</taxon>
        <taxon>Actinomycetota</taxon>
        <taxon>Actinomycetes</taxon>
        <taxon>Propionibacteriales</taxon>
        <taxon>Kribbellaceae</taxon>
        <taxon>Kribbella</taxon>
    </lineage>
</organism>
<dbReference type="HOGENOM" id="CLU_1292991_0_0_11"/>
<protein>
    <submittedName>
        <fullName evidence="2">Uncharacterized protein</fullName>
    </submittedName>
</protein>
<feature type="compositionally biased region" description="Basic and acidic residues" evidence="1">
    <location>
        <begin position="204"/>
        <end position="213"/>
    </location>
</feature>
<reference evidence="2 3" key="2">
    <citation type="journal article" date="2010" name="Stand. Genomic Sci.">
        <title>Complete genome sequence of Kribbella flavida type strain (IFO 14399).</title>
        <authorList>
            <person name="Pukall R."/>
            <person name="Lapidus A."/>
            <person name="Glavina Del Rio T."/>
            <person name="Copeland A."/>
            <person name="Tice H."/>
            <person name="Cheng J.-F."/>
            <person name="Lucas S."/>
            <person name="Chen F."/>
            <person name="Nolan M."/>
            <person name="LaButti K."/>
            <person name="Pati A."/>
            <person name="Ivanova N."/>
            <person name="Mavrommatis K."/>
            <person name="Mikhailova N."/>
            <person name="Pitluck S."/>
            <person name="Bruce D."/>
            <person name="Goodwin L."/>
            <person name="Land M."/>
            <person name="Hauser L."/>
            <person name="Chang Y.-J."/>
            <person name="Jeffries C.D."/>
            <person name="Chen A."/>
            <person name="Palaniappan K."/>
            <person name="Chain P."/>
            <person name="Rohde M."/>
            <person name="Goeker M."/>
            <person name="Bristow J."/>
            <person name="Eisen J.A."/>
            <person name="Markowitz V."/>
            <person name="Hugenholtz P."/>
            <person name="Kyrpides N.C."/>
            <person name="Klenk H.-P."/>
            <person name="Brettin T."/>
        </authorList>
    </citation>
    <scope>NUCLEOTIDE SEQUENCE [LARGE SCALE GENOMIC DNA]</scope>
    <source>
        <strain evidence="3">DSM 17836 / JCM 10339 / NBRC 14399</strain>
    </source>
</reference>
<dbReference type="RefSeq" id="WP_012922211.1">
    <property type="nucleotide sequence ID" value="NC_013729.1"/>
</dbReference>
<evidence type="ECO:0000256" key="1">
    <source>
        <dbReference type="SAM" id="MobiDB-lite"/>
    </source>
</evidence>
<dbReference type="OrthoDB" id="3830542at2"/>
<gene>
    <name evidence="2" type="ordered locus">Kfla_4639</name>
</gene>
<dbReference type="eggNOG" id="ENOG502ZGRH">
    <property type="taxonomic scope" value="Bacteria"/>
</dbReference>
<accession>D2PY51</accession>